<keyword evidence="3" id="KW-1185">Reference proteome</keyword>
<evidence type="ECO:0008006" key="4">
    <source>
        <dbReference type="Google" id="ProtNLM"/>
    </source>
</evidence>
<dbReference type="InterPro" id="IPR025113">
    <property type="entry name" value="TRL-like"/>
</dbReference>
<dbReference type="RefSeq" id="WP_109019175.1">
    <property type="nucleotide sequence ID" value="NZ_AP025028.1"/>
</dbReference>
<proteinExistence type="predicted"/>
<sequence>MKKYIALTAVFAVAIAIACSGGGYSAPSGSIIQDTSLALRNDTFAPGTPVGAKTGEACATGYLGIVSSGDASLKAAAAAGGISKIYYTDFKNDNLLGSVISKTCTIARGD</sequence>
<evidence type="ECO:0000256" key="1">
    <source>
        <dbReference type="SAM" id="SignalP"/>
    </source>
</evidence>
<name>A0ABN6KEF2_9LEPT</name>
<dbReference type="PROSITE" id="PS51257">
    <property type="entry name" value="PROKAR_LIPOPROTEIN"/>
    <property type="match status" value="1"/>
</dbReference>
<dbReference type="EMBL" id="AP025028">
    <property type="protein sequence ID" value="BDA79417.1"/>
    <property type="molecule type" value="Genomic_DNA"/>
</dbReference>
<evidence type="ECO:0000313" key="2">
    <source>
        <dbReference type="EMBL" id="BDA79417.1"/>
    </source>
</evidence>
<accession>A0ABN6KEF2</accession>
<dbReference type="Proteomes" id="UP000245263">
    <property type="component" value="Chromosome 1"/>
</dbReference>
<gene>
    <name evidence="2" type="ORF">LPTSP3_g23470</name>
</gene>
<feature type="signal peptide" evidence="1">
    <location>
        <begin position="1"/>
        <end position="18"/>
    </location>
</feature>
<organism evidence="2 3">
    <name type="scientific">Leptospira kobayashii</name>
    <dbReference type="NCBI Taxonomy" id="1917830"/>
    <lineage>
        <taxon>Bacteria</taxon>
        <taxon>Pseudomonadati</taxon>
        <taxon>Spirochaetota</taxon>
        <taxon>Spirochaetia</taxon>
        <taxon>Leptospirales</taxon>
        <taxon>Leptospiraceae</taxon>
        <taxon>Leptospira</taxon>
    </lineage>
</organism>
<protein>
    <recommendedName>
        <fullName evidence="4">TRL-like family protein</fullName>
    </recommendedName>
</protein>
<keyword evidence="1" id="KW-0732">Signal</keyword>
<dbReference type="Pfam" id="PF13146">
    <property type="entry name" value="TRL"/>
    <property type="match status" value="1"/>
</dbReference>
<evidence type="ECO:0000313" key="3">
    <source>
        <dbReference type="Proteomes" id="UP000245263"/>
    </source>
</evidence>
<feature type="chain" id="PRO_5045430444" description="TRL-like family protein" evidence="1">
    <location>
        <begin position="19"/>
        <end position="110"/>
    </location>
</feature>
<reference evidence="2 3" key="1">
    <citation type="submission" date="2021-08" db="EMBL/GenBank/DDBJ databases">
        <title>Complete genome sequence of Leptospira kobayashii strain E30.</title>
        <authorList>
            <person name="Nakao R."/>
            <person name="Nakamura S."/>
            <person name="Masuzawa T."/>
            <person name="Koizumi N."/>
        </authorList>
    </citation>
    <scope>NUCLEOTIDE SEQUENCE [LARGE SCALE GENOMIC DNA]</scope>
    <source>
        <strain evidence="2 3">E30</strain>
    </source>
</reference>